<evidence type="ECO:0000256" key="9">
    <source>
        <dbReference type="ARBA" id="ARBA00023237"/>
    </source>
</evidence>
<dbReference type="Gene3D" id="2.40.160.20">
    <property type="match status" value="1"/>
</dbReference>
<evidence type="ECO:0000313" key="12">
    <source>
        <dbReference type="EMBL" id="VAX31360.1"/>
    </source>
</evidence>
<evidence type="ECO:0000259" key="11">
    <source>
        <dbReference type="PROSITE" id="PS51123"/>
    </source>
</evidence>
<dbReference type="GO" id="GO:0046930">
    <property type="term" value="C:pore complex"/>
    <property type="evidence" value="ECO:0007669"/>
    <property type="project" value="UniProtKB-KW"/>
</dbReference>
<evidence type="ECO:0000256" key="5">
    <source>
        <dbReference type="ARBA" id="ARBA00022729"/>
    </source>
</evidence>
<dbReference type="InterPro" id="IPR050330">
    <property type="entry name" value="Bact_OuterMem_StrucFunc"/>
</dbReference>
<keyword evidence="5" id="KW-0732">Signal</keyword>
<keyword evidence="2" id="KW-0813">Transport</keyword>
<dbReference type="InterPro" id="IPR027385">
    <property type="entry name" value="Beta-barrel_OMP"/>
</dbReference>
<reference evidence="12" key="1">
    <citation type="submission" date="2018-06" db="EMBL/GenBank/DDBJ databases">
        <authorList>
            <person name="Zhirakovskaya E."/>
        </authorList>
    </citation>
    <scope>NUCLEOTIDE SEQUENCE</scope>
</reference>
<evidence type="ECO:0000256" key="1">
    <source>
        <dbReference type="ARBA" id="ARBA00004571"/>
    </source>
</evidence>
<dbReference type="Gene3D" id="4.10.1080.10">
    <property type="entry name" value="TSP type-3 repeat"/>
    <property type="match status" value="1"/>
</dbReference>
<evidence type="ECO:0000256" key="4">
    <source>
        <dbReference type="ARBA" id="ARBA00022692"/>
    </source>
</evidence>
<proteinExistence type="predicted"/>
<evidence type="ECO:0000256" key="8">
    <source>
        <dbReference type="ARBA" id="ARBA00023136"/>
    </source>
</evidence>
<dbReference type="InterPro" id="IPR011250">
    <property type="entry name" value="OMP/PagP_B-barrel"/>
</dbReference>
<dbReference type="Gene3D" id="3.30.1330.60">
    <property type="entry name" value="OmpA-like domain"/>
    <property type="match status" value="1"/>
</dbReference>
<dbReference type="GO" id="GO:0006811">
    <property type="term" value="P:monoatomic ion transport"/>
    <property type="evidence" value="ECO:0007669"/>
    <property type="project" value="UniProtKB-KW"/>
</dbReference>
<dbReference type="CDD" id="cd07185">
    <property type="entry name" value="OmpA_C-like"/>
    <property type="match status" value="1"/>
</dbReference>
<dbReference type="AlphaFoldDB" id="A0A3B1D940"/>
<evidence type="ECO:0000256" key="6">
    <source>
        <dbReference type="ARBA" id="ARBA00023065"/>
    </source>
</evidence>
<sequence length="461" mass="49597">MKRFTALIAFLLLGFAATSHAQFEPKSYSFSPTIGLYTFDQHQELKSSALVGLRISRYLTSRWAMEGVLLYVPTESKTKVGSDNEVSGTLYHIDGLYHFPNKTKWLPFLAAGVGAMTLSGSNTGADNNLMLNYGGGLKYLYSDKVSLRADVRQVLLDDVSIEHNMVYTLGLEFSWGKGANKTNVKSDNAPITNAASLSAQEEAAPASAGAAALGDSDKDGVPDAHDLCANTPLGVTVDKEGCPIDRDGDGTPDHLDKCPDTPKGLITDKNGCTLDTDQDGVSDSRDFCADTPPGVAVDKKGCPLKSAGSEADSDGDGVSDAMDKCPGTPIGTPVDKNGCPTEIKEKTTTESHIRFETGKSKIRTAFMGEVERVANYLKKFPETSIEIEGHTDTTGPERLNIRLSLERAESLKEALVTRFDIQATRLATKGYSFKRPIADNNTPAGREKNRRVVVTLSPEGK</sequence>
<keyword evidence="4" id="KW-0812">Transmembrane</keyword>
<dbReference type="PROSITE" id="PS51123">
    <property type="entry name" value="OMPA_2"/>
    <property type="match status" value="1"/>
</dbReference>
<feature type="region of interest" description="Disordered" evidence="10">
    <location>
        <begin position="436"/>
        <end position="461"/>
    </location>
</feature>
<dbReference type="InterPro" id="IPR003367">
    <property type="entry name" value="Thrombospondin_3-like_rpt"/>
</dbReference>
<dbReference type="EMBL" id="UOGF01000074">
    <property type="protein sequence ID" value="VAX31360.1"/>
    <property type="molecule type" value="Genomic_DNA"/>
</dbReference>
<keyword evidence="3" id="KW-1134">Transmembrane beta strand</keyword>
<dbReference type="PANTHER" id="PTHR30329:SF21">
    <property type="entry name" value="LIPOPROTEIN YIAD-RELATED"/>
    <property type="match status" value="1"/>
</dbReference>
<keyword evidence="6" id="KW-0406">Ion transport</keyword>
<dbReference type="SUPFAM" id="SSF103088">
    <property type="entry name" value="OmpA-like"/>
    <property type="match status" value="1"/>
</dbReference>
<dbReference type="InterPro" id="IPR028974">
    <property type="entry name" value="TSP_type-3_rpt"/>
</dbReference>
<dbReference type="GO" id="GO:0007155">
    <property type="term" value="P:cell adhesion"/>
    <property type="evidence" value="ECO:0007669"/>
    <property type="project" value="InterPro"/>
</dbReference>
<gene>
    <name evidence="12" type="ORF">MNBD_NITROSPIRAE01-542</name>
</gene>
<protein>
    <submittedName>
        <fullName evidence="12">Outer membrane protein A</fullName>
    </submittedName>
</protein>
<dbReference type="PANTHER" id="PTHR30329">
    <property type="entry name" value="STATOR ELEMENT OF FLAGELLAR MOTOR COMPLEX"/>
    <property type="match status" value="1"/>
</dbReference>
<evidence type="ECO:0000256" key="7">
    <source>
        <dbReference type="ARBA" id="ARBA00023114"/>
    </source>
</evidence>
<dbReference type="GO" id="GO:0015288">
    <property type="term" value="F:porin activity"/>
    <property type="evidence" value="ECO:0007669"/>
    <property type="project" value="UniProtKB-KW"/>
</dbReference>
<comment type="subcellular location">
    <subcellularLocation>
        <location evidence="1">Cell outer membrane</location>
        <topology evidence="1">Multi-pass membrane protein</topology>
    </subcellularLocation>
</comment>
<dbReference type="InterPro" id="IPR006664">
    <property type="entry name" value="OMP_bac"/>
</dbReference>
<dbReference type="InterPro" id="IPR036737">
    <property type="entry name" value="OmpA-like_sf"/>
</dbReference>
<dbReference type="Pfam" id="PF02412">
    <property type="entry name" value="TSP_3"/>
    <property type="match status" value="2"/>
</dbReference>
<dbReference type="SUPFAM" id="SSF103647">
    <property type="entry name" value="TSP type-3 repeat"/>
    <property type="match status" value="1"/>
</dbReference>
<keyword evidence="9" id="KW-0998">Cell outer membrane</keyword>
<evidence type="ECO:0000256" key="10">
    <source>
        <dbReference type="SAM" id="MobiDB-lite"/>
    </source>
</evidence>
<organism evidence="12">
    <name type="scientific">hydrothermal vent metagenome</name>
    <dbReference type="NCBI Taxonomy" id="652676"/>
    <lineage>
        <taxon>unclassified sequences</taxon>
        <taxon>metagenomes</taxon>
        <taxon>ecological metagenomes</taxon>
    </lineage>
</organism>
<name>A0A3B1D940_9ZZZZ</name>
<keyword evidence="8" id="KW-0472">Membrane</keyword>
<feature type="domain" description="OmpA-like" evidence="11">
    <location>
        <begin position="342"/>
        <end position="460"/>
    </location>
</feature>
<keyword evidence="7" id="KW-0626">Porin</keyword>
<dbReference type="Pfam" id="PF13505">
    <property type="entry name" value="OMP_b-brl"/>
    <property type="match status" value="1"/>
</dbReference>
<evidence type="ECO:0000256" key="2">
    <source>
        <dbReference type="ARBA" id="ARBA00022448"/>
    </source>
</evidence>
<dbReference type="InterPro" id="IPR006665">
    <property type="entry name" value="OmpA-like"/>
</dbReference>
<dbReference type="Pfam" id="PF00691">
    <property type="entry name" value="OmpA"/>
    <property type="match status" value="1"/>
</dbReference>
<accession>A0A3B1D940</accession>
<dbReference type="PRINTS" id="PR01023">
    <property type="entry name" value="NAFLGMOTY"/>
</dbReference>
<evidence type="ECO:0000256" key="3">
    <source>
        <dbReference type="ARBA" id="ARBA00022452"/>
    </source>
</evidence>
<dbReference type="PRINTS" id="PR01021">
    <property type="entry name" value="OMPADOMAIN"/>
</dbReference>
<dbReference type="GO" id="GO:0005509">
    <property type="term" value="F:calcium ion binding"/>
    <property type="evidence" value="ECO:0007669"/>
    <property type="project" value="InterPro"/>
</dbReference>
<dbReference type="GO" id="GO:0009279">
    <property type="term" value="C:cell outer membrane"/>
    <property type="evidence" value="ECO:0007669"/>
    <property type="project" value="UniProtKB-SubCell"/>
</dbReference>
<feature type="region of interest" description="Disordered" evidence="10">
    <location>
        <begin position="300"/>
        <end position="319"/>
    </location>
</feature>
<dbReference type="SUPFAM" id="SSF56925">
    <property type="entry name" value="OMPA-like"/>
    <property type="match status" value="1"/>
</dbReference>